<evidence type="ECO:0000259" key="4">
    <source>
        <dbReference type="Pfam" id="PF22244"/>
    </source>
</evidence>
<dbReference type="InterPro" id="IPR029058">
    <property type="entry name" value="AB_hydrolase_fold"/>
</dbReference>
<organism evidence="5 6">
    <name type="scientific">Flavobacterium frigidimaris</name>
    <dbReference type="NCBI Taxonomy" id="262320"/>
    <lineage>
        <taxon>Bacteria</taxon>
        <taxon>Pseudomonadati</taxon>
        <taxon>Bacteroidota</taxon>
        <taxon>Flavobacteriia</taxon>
        <taxon>Flavobacteriales</taxon>
        <taxon>Flavobacteriaceae</taxon>
        <taxon>Flavobacterium</taxon>
    </lineage>
</organism>
<feature type="domain" description="4-O-methyl-glucuronoyl methylesterase-like" evidence="4">
    <location>
        <begin position="152"/>
        <end position="339"/>
    </location>
</feature>
<comment type="caution">
    <text evidence="5">The sequence shown here is derived from an EMBL/GenBank/DDBJ whole genome shotgun (WGS) entry which is preliminary data.</text>
</comment>
<keyword evidence="1" id="KW-0719">Serine esterase</keyword>
<gene>
    <name evidence="5" type="ORF">B0A65_05370</name>
</gene>
<evidence type="ECO:0000256" key="1">
    <source>
        <dbReference type="ARBA" id="ARBA00022487"/>
    </source>
</evidence>
<dbReference type="Proteomes" id="UP000198382">
    <property type="component" value="Unassembled WGS sequence"/>
</dbReference>
<keyword evidence="2" id="KW-0732">Signal</keyword>
<accession>A0ABX4BTB8</accession>
<keyword evidence="6" id="KW-1185">Reference proteome</keyword>
<protein>
    <recommendedName>
        <fullName evidence="4">4-O-methyl-glucuronoyl methylesterase-like domain-containing protein</fullName>
    </recommendedName>
</protein>
<dbReference type="Pfam" id="PF22244">
    <property type="entry name" value="GCE_fung"/>
    <property type="match status" value="1"/>
</dbReference>
<sequence>MSMISNPLQLNNGKIVQSKKEWFKKRRPELLDFFTTQVYGQMPDKPANMRFVITEDNNSVFNGLATRKQIKVLFEGTETGQQMSILLYTPNDIKSAPIFLGLNFNGNQAVSDDKNIAITTDWVNSKTKGVINNKATCSTRGIASKQWPLEMILKNGYGVATIYAGDIAPDFKEGYKTGVQTLYPELMNRPDNLSTMGAWAWGLSRAMDYLETDKDVDDKKVIVMGTSRMGKAALWAGATDNRFGMVISNESGAGGAKLYHHVYEEDIAQICRVFPHWFSTNFQQFNHKDTTIPFDQHLMMALIAPRPLLVASAKEGYVCDPYGEFLGAVAVSPVYDFLGKKPLPIQLLPKENEPAFGTLGYYMRSGKHDIFPYDWEQFIAFANLNWNKK</sequence>
<dbReference type="SUPFAM" id="SSF53474">
    <property type="entry name" value="alpha/beta-Hydrolases"/>
    <property type="match status" value="1"/>
</dbReference>
<reference evidence="5 6" key="1">
    <citation type="submission" date="2016-11" db="EMBL/GenBank/DDBJ databases">
        <title>Whole genomes of Flavobacteriaceae.</title>
        <authorList>
            <person name="Stine C."/>
            <person name="Li C."/>
            <person name="Tadesse D."/>
        </authorList>
    </citation>
    <scope>NUCLEOTIDE SEQUENCE [LARGE SCALE GENOMIC DNA]</scope>
    <source>
        <strain evidence="5 6">DSM 15937</strain>
    </source>
</reference>
<evidence type="ECO:0000256" key="2">
    <source>
        <dbReference type="ARBA" id="ARBA00022729"/>
    </source>
</evidence>
<name>A0ABX4BTB8_FLAFR</name>
<dbReference type="InterPro" id="IPR054579">
    <property type="entry name" value="GCE-like_dom"/>
</dbReference>
<evidence type="ECO:0000313" key="6">
    <source>
        <dbReference type="Proteomes" id="UP000198382"/>
    </source>
</evidence>
<evidence type="ECO:0000256" key="3">
    <source>
        <dbReference type="ARBA" id="ARBA00022801"/>
    </source>
</evidence>
<dbReference type="Gene3D" id="3.40.50.1820">
    <property type="entry name" value="alpha/beta hydrolase"/>
    <property type="match status" value="1"/>
</dbReference>
<keyword evidence="3" id="KW-0378">Hydrolase</keyword>
<evidence type="ECO:0000313" key="5">
    <source>
        <dbReference type="EMBL" id="OXA80826.1"/>
    </source>
</evidence>
<dbReference type="EMBL" id="MUGV01000011">
    <property type="protein sequence ID" value="OXA80826.1"/>
    <property type="molecule type" value="Genomic_DNA"/>
</dbReference>
<proteinExistence type="predicted"/>